<dbReference type="Proteomes" id="UP000688137">
    <property type="component" value="Unassembled WGS sequence"/>
</dbReference>
<gene>
    <name evidence="1" type="ORF">PPRIM_AZ9-3.1.T1120014</name>
</gene>
<keyword evidence="2" id="KW-1185">Reference proteome</keyword>
<dbReference type="EMBL" id="CAJJDM010000115">
    <property type="protein sequence ID" value="CAD8100253.1"/>
    <property type="molecule type" value="Genomic_DNA"/>
</dbReference>
<proteinExistence type="predicted"/>
<name>A0A8S1PC04_PARPR</name>
<reference evidence="1" key="1">
    <citation type="submission" date="2021-01" db="EMBL/GenBank/DDBJ databases">
        <authorList>
            <consortium name="Genoscope - CEA"/>
            <person name="William W."/>
        </authorList>
    </citation>
    <scope>NUCLEOTIDE SEQUENCE</scope>
</reference>
<sequence length="175" mass="21343">MSSLFYQLKTQVHYKSATFLNKKQFKLKALYLQCNQYLQFLQQLNYGIRQYIQKFRSKGVIYNHKARNFYSEEFLYILMISKKGGIPLLYFSYQKPLRIQQIGFQWFVYNKYPEFYKDNLVWIYLCSFEHLSLLYSTFELSSFICIYILIKILNTRNRSNSEITPHLQRTTNIKY</sequence>
<evidence type="ECO:0000313" key="1">
    <source>
        <dbReference type="EMBL" id="CAD8100253.1"/>
    </source>
</evidence>
<evidence type="ECO:0000313" key="2">
    <source>
        <dbReference type="Proteomes" id="UP000688137"/>
    </source>
</evidence>
<dbReference type="AlphaFoldDB" id="A0A8S1PC04"/>
<comment type="caution">
    <text evidence="1">The sequence shown here is derived from an EMBL/GenBank/DDBJ whole genome shotgun (WGS) entry which is preliminary data.</text>
</comment>
<organism evidence="1 2">
    <name type="scientific">Paramecium primaurelia</name>
    <dbReference type="NCBI Taxonomy" id="5886"/>
    <lineage>
        <taxon>Eukaryota</taxon>
        <taxon>Sar</taxon>
        <taxon>Alveolata</taxon>
        <taxon>Ciliophora</taxon>
        <taxon>Intramacronucleata</taxon>
        <taxon>Oligohymenophorea</taxon>
        <taxon>Peniculida</taxon>
        <taxon>Parameciidae</taxon>
        <taxon>Paramecium</taxon>
    </lineage>
</organism>
<protein>
    <submittedName>
        <fullName evidence="1">Uncharacterized protein</fullName>
    </submittedName>
</protein>
<accession>A0A8S1PC04</accession>